<dbReference type="PANTHER" id="PTHR43433">
    <property type="entry name" value="HYDROLASE, ALPHA/BETA FOLD FAMILY PROTEIN"/>
    <property type="match status" value="1"/>
</dbReference>
<protein>
    <submittedName>
        <fullName evidence="2">Alpha/Beta hydrolase protein</fullName>
    </submittedName>
</protein>
<keyword evidence="3" id="KW-1185">Reference proteome</keyword>
<dbReference type="Pfam" id="PF12697">
    <property type="entry name" value="Abhydrolase_6"/>
    <property type="match status" value="1"/>
</dbReference>
<dbReference type="EMBL" id="JAULSV010000003">
    <property type="protein sequence ID" value="KAK0649034.1"/>
    <property type="molecule type" value="Genomic_DNA"/>
</dbReference>
<organism evidence="2 3">
    <name type="scientific">Cercophora newfieldiana</name>
    <dbReference type="NCBI Taxonomy" id="92897"/>
    <lineage>
        <taxon>Eukaryota</taxon>
        <taxon>Fungi</taxon>
        <taxon>Dikarya</taxon>
        <taxon>Ascomycota</taxon>
        <taxon>Pezizomycotina</taxon>
        <taxon>Sordariomycetes</taxon>
        <taxon>Sordariomycetidae</taxon>
        <taxon>Sordariales</taxon>
        <taxon>Lasiosphaeriaceae</taxon>
        <taxon>Cercophora</taxon>
    </lineage>
</organism>
<dbReference type="SUPFAM" id="SSF53474">
    <property type="entry name" value="alpha/beta-Hydrolases"/>
    <property type="match status" value="1"/>
</dbReference>
<dbReference type="GO" id="GO:0016787">
    <property type="term" value="F:hydrolase activity"/>
    <property type="evidence" value="ECO:0007669"/>
    <property type="project" value="UniProtKB-KW"/>
</dbReference>
<comment type="caution">
    <text evidence="2">The sequence shown here is derived from an EMBL/GenBank/DDBJ whole genome shotgun (WGS) entry which is preliminary data.</text>
</comment>
<sequence length="372" mass="40958">MRYRTSPSPIPPVAEVLAHPAFPTAIWNLQPDRSGLAPVAEGRGGPIKICWEIHGEGPIKLIFIMGLGGLKTAWQRQTLYFGHENRTKYSVLVLDNRGMGNSDKPLMRYSSSEMARDIVDLLHHVNWLPSPSPSSSEPERTIHVAGISLGGMIAQELACLIPQHLSSLSLICTAPSIENTTTFAENMSNRISMLLPKSVDRSVRDAGLSIFPASYLSAPDSVHLPTPGTTPKCLPPNPHPACKHAPGAEYALFPTNGHRFVAGEMHKRLDPVHFGVKGFLLQLIAAGWHYKSPEQLAEMAEKVGRERILVMHGTEDRMISPPHGTKLMEYVKPGKGMMIDGMGHAPLVERPEWFNERIEEMCELGEKLDGRA</sequence>
<accession>A0AA39YAH5</accession>
<dbReference type="Proteomes" id="UP001174936">
    <property type="component" value="Unassembled WGS sequence"/>
</dbReference>
<dbReference type="Gene3D" id="3.40.50.1820">
    <property type="entry name" value="alpha/beta hydrolase"/>
    <property type="match status" value="1"/>
</dbReference>
<dbReference type="InterPro" id="IPR050471">
    <property type="entry name" value="AB_hydrolase"/>
</dbReference>
<keyword evidence="2" id="KW-0378">Hydrolase</keyword>
<gene>
    <name evidence="2" type="ORF">B0T16DRAFT_327538</name>
</gene>
<dbReference type="InterPro" id="IPR029058">
    <property type="entry name" value="AB_hydrolase_fold"/>
</dbReference>
<evidence type="ECO:0000313" key="3">
    <source>
        <dbReference type="Proteomes" id="UP001174936"/>
    </source>
</evidence>
<proteinExistence type="predicted"/>
<dbReference type="InterPro" id="IPR000073">
    <property type="entry name" value="AB_hydrolase_1"/>
</dbReference>
<feature type="domain" description="AB hydrolase-1" evidence="1">
    <location>
        <begin position="66"/>
        <end position="356"/>
    </location>
</feature>
<name>A0AA39YAH5_9PEZI</name>
<evidence type="ECO:0000313" key="2">
    <source>
        <dbReference type="EMBL" id="KAK0649034.1"/>
    </source>
</evidence>
<dbReference type="PANTHER" id="PTHR43433:SF5">
    <property type="entry name" value="AB HYDROLASE-1 DOMAIN-CONTAINING PROTEIN"/>
    <property type="match status" value="1"/>
</dbReference>
<reference evidence="2" key="1">
    <citation type="submission" date="2023-06" db="EMBL/GenBank/DDBJ databases">
        <title>Genome-scale phylogeny and comparative genomics of the fungal order Sordariales.</title>
        <authorList>
            <consortium name="Lawrence Berkeley National Laboratory"/>
            <person name="Hensen N."/>
            <person name="Bonometti L."/>
            <person name="Westerberg I."/>
            <person name="Brannstrom I.O."/>
            <person name="Guillou S."/>
            <person name="Cros-Aarteil S."/>
            <person name="Calhoun S."/>
            <person name="Haridas S."/>
            <person name="Kuo A."/>
            <person name="Mondo S."/>
            <person name="Pangilinan J."/>
            <person name="Riley R."/>
            <person name="Labutti K."/>
            <person name="Andreopoulos B."/>
            <person name="Lipzen A."/>
            <person name="Chen C."/>
            <person name="Yanf M."/>
            <person name="Daum C."/>
            <person name="Ng V."/>
            <person name="Clum A."/>
            <person name="Steindorff A."/>
            <person name="Ohm R."/>
            <person name="Martin F."/>
            <person name="Silar P."/>
            <person name="Natvig D."/>
            <person name="Lalanne C."/>
            <person name="Gautier V."/>
            <person name="Ament-Velasquez S.L."/>
            <person name="Kruys A."/>
            <person name="Hutchinson M.I."/>
            <person name="Powell A.J."/>
            <person name="Barry K."/>
            <person name="Miller A.N."/>
            <person name="Grigoriev I.V."/>
            <person name="Debuchy R."/>
            <person name="Gladieux P."/>
            <person name="Thoren M.H."/>
            <person name="Johannesson H."/>
        </authorList>
    </citation>
    <scope>NUCLEOTIDE SEQUENCE</scope>
    <source>
        <strain evidence="2">SMH2532-1</strain>
    </source>
</reference>
<evidence type="ECO:0000259" key="1">
    <source>
        <dbReference type="Pfam" id="PF12697"/>
    </source>
</evidence>
<dbReference type="AlphaFoldDB" id="A0AA39YAH5"/>